<reference evidence="2" key="1">
    <citation type="submission" date="2020-03" db="EMBL/GenBank/DDBJ databases">
        <authorList>
            <person name="He L."/>
        </authorList>
    </citation>
    <scope>NUCLEOTIDE SEQUENCE</scope>
    <source>
        <strain evidence="2">CkLH20</strain>
    </source>
</reference>
<feature type="transmembrane region" description="Helical" evidence="1">
    <location>
        <begin position="737"/>
        <end position="755"/>
    </location>
</feature>
<keyword evidence="1" id="KW-0472">Membrane</keyword>
<dbReference type="GeneID" id="62167015"/>
<sequence>MSLLSEYYKELHQNRLVEKPDVSRMESLFVKASTMLKRVLMIVDGIDGCSNYGNTIMDLVSSLVSQCQNLSIVMISRPNQYIESSFITWPNPSKLEITTSAEQLKLFTAMELQKRVNCERLASIDPRIKDEALERLSHGNGASFRLIACQIEFLAGSAVSNEWAAFLEEPPQTLESLSLPSQYTWDSMGALALKSSEWTKDYDLFAIVVRAGGQLHDETIEIFRSQYRKRNGRPNDSALVDASAVLDMLAGMAKRGEGEAAAYLKAFKKVISESTEVEEPFPVSEAITDTMLMERMWKAIETDTLSTLKEAYQRCSGHLFEGDSMTRHLDFAVSCSAVSCLDFLLTSYVEQRHDKGRLSEMVLNCSENRMEDVLMCLLGHGAITTTKDNMQRTIWHLSAENEDCGSRILQALLSHVDQTQLERALHMLDSNGQTPLARALQCESHQCVEMMTRHCEEDPTLLQSISPPVNSLIGDIESPGALKKLYEKGLLPKLPGEIPLHCLGRESTADTIRELLDIYPYAEALLWKSPLELYLAATEFHRYDEESLKELISADLSLPPDTSRRHIWAFVCNKIRTIHAYPQQDRVDWGADLVKLLIDSGCLASYEKIFNISGLKEIEYLLNMGNIRVGVKLDPDLVSVLEDVFISTFDSTTDPSFLKSSGMDWKMLKWAAACDSVLPSRVIASAGLLFLGKMDTDNCSIDGNGDLYGLGVRVGVYCQWMSSWIHMLVDEESAEDVHGVNAIFVFAIIIATILAQVHHDVRPIELYIMLQISLGFFMTVLSTIGVRNHFLRPERIELIWHHFRRILEKRKVERLKRERFWTRQRFQEAFEEERASKSPLKALGAALWRMANGFLEDAAAKNYVSNPNFEVPLEYLTPFKPSHISWLGVLWRTSILGIVAGFNVYFWCSVMKTPDIDRGCGSPFIFLFSKQRIHEPVIIFSQIISIIIVILVLPLCLLLTSAAGFLVTLLAFCAVRDIIYFMVPSATRATKVARRVLLPIFERIQYYLRVSEFVLKRTPSLRFLISIIWLFILIIQLLSFFTNLSDPATVRIHAVVRAGISLFTPRHSDTKTHKHLPDATHAMTDASKRRRIRSISRILSIVWNVLVFLSILWFILSIELTLGWNNVQDVNEIKTTGQLIPFIIGCVSTCQVLKQVGLIGLRKLFPDWANYELEAAYTARGGIKFHINHVEPEQEKAIVTSDVQTGQNGSLKNAGSVQSSGFIS</sequence>
<evidence type="ECO:0000256" key="1">
    <source>
        <dbReference type="SAM" id="Phobius"/>
    </source>
</evidence>
<feature type="transmembrane region" description="Helical" evidence="1">
    <location>
        <begin position="1023"/>
        <end position="1042"/>
    </location>
</feature>
<name>A0A9P6LFL8_9PEZI</name>
<dbReference type="EMBL" id="JAATWM020000046">
    <property type="protein sequence ID" value="KAF9871306.1"/>
    <property type="molecule type" value="Genomic_DNA"/>
</dbReference>
<feature type="transmembrane region" description="Helical" evidence="1">
    <location>
        <begin position="889"/>
        <end position="908"/>
    </location>
</feature>
<organism evidence="2 3">
    <name type="scientific">Colletotrichum karsti</name>
    <dbReference type="NCBI Taxonomy" id="1095194"/>
    <lineage>
        <taxon>Eukaryota</taxon>
        <taxon>Fungi</taxon>
        <taxon>Dikarya</taxon>
        <taxon>Ascomycota</taxon>
        <taxon>Pezizomycotina</taxon>
        <taxon>Sordariomycetes</taxon>
        <taxon>Hypocreomycetidae</taxon>
        <taxon>Glomerellales</taxon>
        <taxon>Glomerellaceae</taxon>
        <taxon>Colletotrichum</taxon>
        <taxon>Colletotrichum boninense species complex</taxon>
    </lineage>
</organism>
<gene>
    <name evidence="2" type="ORF">CkaCkLH20_11227</name>
</gene>
<dbReference type="InterPro" id="IPR036770">
    <property type="entry name" value="Ankyrin_rpt-contain_sf"/>
</dbReference>
<dbReference type="AlphaFoldDB" id="A0A9P6LFL8"/>
<comment type="caution">
    <text evidence="2">The sequence shown here is derived from an EMBL/GenBank/DDBJ whole genome shotgun (WGS) entry which is preliminary data.</text>
</comment>
<protein>
    <submittedName>
        <fullName evidence="2">Uncharacterized protein</fullName>
    </submittedName>
</protein>
<keyword evidence="1" id="KW-1133">Transmembrane helix</keyword>
<keyword evidence="3" id="KW-1185">Reference proteome</keyword>
<accession>A0A9P6LFL8</accession>
<dbReference type="Proteomes" id="UP000781932">
    <property type="component" value="Unassembled WGS sequence"/>
</dbReference>
<dbReference type="OrthoDB" id="3945378at2759"/>
<dbReference type="RefSeq" id="XP_038740767.1">
    <property type="nucleotide sequence ID" value="XM_038893941.1"/>
</dbReference>
<dbReference type="SUPFAM" id="SSF48403">
    <property type="entry name" value="Ankyrin repeat"/>
    <property type="match status" value="1"/>
</dbReference>
<feature type="transmembrane region" description="Helical" evidence="1">
    <location>
        <begin position="937"/>
        <end position="960"/>
    </location>
</feature>
<feature type="transmembrane region" description="Helical" evidence="1">
    <location>
        <begin position="767"/>
        <end position="786"/>
    </location>
</feature>
<dbReference type="Gene3D" id="1.25.40.20">
    <property type="entry name" value="Ankyrin repeat-containing domain"/>
    <property type="match status" value="1"/>
</dbReference>
<evidence type="ECO:0000313" key="3">
    <source>
        <dbReference type="Proteomes" id="UP000781932"/>
    </source>
</evidence>
<reference evidence="2" key="2">
    <citation type="submission" date="2020-11" db="EMBL/GenBank/DDBJ databases">
        <title>Whole genome sequencing of Colletotrichum sp.</title>
        <authorList>
            <person name="Li H."/>
        </authorList>
    </citation>
    <scope>NUCLEOTIDE SEQUENCE</scope>
    <source>
        <strain evidence="2">CkLH20</strain>
    </source>
</reference>
<dbReference type="PANTHER" id="PTHR10039">
    <property type="entry name" value="AMELOGENIN"/>
    <property type="match status" value="1"/>
</dbReference>
<keyword evidence="1" id="KW-0812">Transmembrane</keyword>
<proteinExistence type="predicted"/>
<evidence type="ECO:0000313" key="2">
    <source>
        <dbReference type="EMBL" id="KAF9871306.1"/>
    </source>
</evidence>
<dbReference type="PANTHER" id="PTHR10039:SF16">
    <property type="entry name" value="GPI INOSITOL-DEACYLASE"/>
    <property type="match status" value="1"/>
</dbReference>
<feature type="transmembrane region" description="Helical" evidence="1">
    <location>
        <begin position="1098"/>
        <end position="1116"/>
    </location>
</feature>